<proteinExistence type="predicted"/>
<sequence length="398" mass="43333">MNVTAIKAAQKPEDLHARARALVPILRARSQEIAETRRVPDDIIARLYAEGLMELARPKLYGGPDLGVDLIFDIAQILAEGDGSVAWVYGVTNSHDHLVGLYPKEVQDAYWASGRPLCASSYVPTGRAEKVEGGYKLNGQWPFCSGIDHCDWVVVGGVTGMLPGEPPRPDLYLFMVRVSDLELVDDWDVMGLAGTGSKSVLAKDLFVPESYALSNAAVMTGGAPGAQIHDNPIYQASIWLMFGFSILSPATGILRGAYETMLADARQRFAAREPMFMAKLAQTEMRFAEVSALLEASEMLFNTAMRESYRLIANGTPFSDEIRVRNRRNQVVVARNCRQAMDSLMQMAGGGGIREAGAVQRAMRDLYAISAHPGGNWDGAMTSYGSVVLGGQPTEMFC</sequence>
<protein>
    <recommendedName>
        <fullName evidence="2">Acyl-CoA dehydrogenase C-terminal domain-containing protein</fullName>
    </recommendedName>
</protein>
<dbReference type="GO" id="GO:0003995">
    <property type="term" value="F:acyl-CoA dehydrogenase activity"/>
    <property type="evidence" value="ECO:0007669"/>
    <property type="project" value="TreeGrafter"/>
</dbReference>
<dbReference type="KEGG" id="xdi:EZH22_01960"/>
<dbReference type="InterPro" id="IPR013107">
    <property type="entry name" value="Acyl-CoA_DH_C"/>
</dbReference>
<dbReference type="Pfam" id="PF08028">
    <property type="entry name" value="Acyl-CoA_dh_2"/>
    <property type="match status" value="1"/>
</dbReference>
<dbReference type="InterPro" id="IPR037069">
    <property type="entry name" value="AcylCoA_DH/ox_N_sf"/>
</dbReference>
<accession>A0A974PP77</accession>
<dbReference type="Gene3D" id="1.10.540.10">
    <property type="entry name" value="Acyl-CoA dehydrogenase/oxidase, N-terminal domain"/>
    <property type="match status" value="1"/>
</dbReference>
<keyword evidence="4" id="KW-1185">Reference proteome</keyword>
<feature type="domain" description="Acyl-CoA dehydrogenase C-terminal" evidence="2">
    <location>
        <begin position="248"/>
        <end position="374"/>
    </location>
</feature>
<dbReference type="GO" id="GO:0033539">
    <property type="term" value="P:fatty acid beta-oxidation using acyl-CoA dehydrogenase"/>
    <property type="evidence" value="ECO:0007669"/>
    <property type="project" value="TreeGrafter"/>
</dbReference>
<dbReference type="InterPro" id="IPR046373">
    <property type="entry name" value="Acyl-CoA_Oxase/DH_mid-dom_sf"/>
</dbReference>
<dbReference type="Proteomes" id="UP000596427">
    <property type="component" value="Chromosome"/>
</dbReference>
<dbReference type="RefSeq" id="WP_203194142.1">
    <property type="nucleotide sequence ID" value="NZ_CP063362.1"/>
</dbReference>
<dbReference type="GO" id="GO:0050660">
    <property type="term" value="F:flavin adenine dinucleotide binding"/>
    <property type="evidence" value="ECO:0007669"/>
    <property type="project" value="InterPro"/>
</dbReference>
<dbReference type="SUPFAM" id="SSF47203">
    <property type="entry name" value="Acyl-CoA dehydrogenase C-terminal domain-like"/>
    <property type="match status" value="1"/>
</dbReference>
<evidence type="ECO:0000313" key="4">
    <source>
        <dbReference type="Proteomes" id="UP000596427"/>
    </source>
</evidence>
<dbReference type="Gene3D" id="2.40.110.10">
    <property type="entry name" value="Butyryl-CoA Dehydrogenase, subunit A, domain 2"/>
    <property type="match status" value="1"/>
</dbReference>
<gene>
    <name evidence="3" type="ORF">EZH22_01960</name>
</gene>
<dbReference type="InterPro" id="IPR009100">
    <property type="entry name" value="AcylCoA_DH/oxidase_NM_dom_sf"/>
</dbReference>
<organism evidence="3 4">
    <name type="scientific">Xanthobacter dioxanivorans</name>
    <dbReference type="NCBI Taxonomy" id="2528964"/>
    <lineage>
        <taxon>Bacteria</taxon>
        <taxon>Pseudomonadati</taxon>
        <taxon>Pseudomonadota</taxon>
        <taxon>Alphaproteobacteria</taxon>
        <taxon>Hyphomicrobiales</taxon>
        <taxon>Xanthobacteraceae</taxon>
        <taxon>Xanthobacter</taxon>
    </lineage>
</organism>
<evidence type="ECO:0000313" key="3">
    <source>
        <dbReference type="EMBL" id="QRG07229.1"/>
    </source>
</evidence>
<evidence type="ECO:0000259" key="2">
    <source>
        <dbReference type="Pfam" id="PF08028"/>
    </source>
</evidence>
<dbReference type="PANTHER" id="PTHR48083">
    <property type="entry name" value="MEDIUM-CHAIN SPECIFIC ACYL-COA DEHYDROGENASE, MITOCHONDRIAL-RELATED"/>
    <property type="match status" value="1"/>
</dbReference>
<dbReference type="GO" id="GO:0005737">
    <property type="term" value="C:cytoplasm"/>
    <property type="evidence" value="ECO:0007669"/>
    <property type="project" value="TreeGrafter"/>
</dbReference>
<dbReference type="Gene3D" id="1.20.140.10">
    <property type="entry name" value="Butyryl-CoA Dehydrogenase, subunit A, domain 3"/>
    <property type="match status" value="1"/>
</dbReference>
<name>A0A974PP77_9HYPH</name>
<dbReference type="InterPro" id="IPR050741">
    <property type="entry name" value="Acyl-CoA_dehydrogenase"/>
</dbReference>
<dbReference type="PANTHER" id="PTHR48083:SF19">
    <property type="entry name" value="FLAVIN-DEPENDENT MONOOXYGENASE, OXYGENASE SUBUNIT HSAA"/>
    <property type="match status" value="1"/>
</dbReference>
<dbReference type="EMBL" id="CP063362">
    <property type="protein sequence ID" value="QRG07229.1"/>
    <property type="molecule type" value="Genomic_DNA"/>
</dbReference>
<dbReference type="PIRSF" id="PIRSF016578">
    <property type="entry name" value="HsaA"/>
    <property type="match status" value="1"/>
</dbReference>
<evidence type="ECO:0000256" key="1">
    <source>
        <dbReference type="ARBA" id="ARBA00023002"/>
    </source>
</evidence>
<reference evidence="3 4" key="1">
    <citation type="submission" date="2020-10" db="EMBL/GenBank/DDBJ databases">
        <title>Degradation of 1,4-Dioxane by Xanthobacter sp. YN2, via a Novel Group-2 Soluble Di-Iron Monooxygenase.</title>
        <authorList>
            <person name="Ma F."/>
            <person name="Wang Y."/>
            <person name="Yang J."/>
            <person name="Guo H."/>
            <person name="Su D."/>
            <person name="Yu L."/>
        </authorList>
    </citation>
    <scope>NUCLEOTIDE SEQUENCE [LARGE SCALE GENOMIC DNA]</scope>
    <source>
        <strain evidence="3 4">YN2</strain>
    </source>
</reference>
<dbReference type="GO" id="GO:0016712">
    <property type="term" value="F:oxidoreductase activity, acting on paired donors, with incorporation or reduction of molecular oxygen, reduced flavin or flavoprotein as one donor, and incorporation of one atom of oxygen"/>
    <property type="evidence" value="ECO:0007669"/>
    <property type="project" value="TreeGrafter"/>
</dbReference>
<keyword evidence="1" id="KW-0560">Oxidoreductase</keyword>
<dbReference type="AlphaFoldDB" id="A0A974PP77"/>
<dbReference type="InterPro" id="IPR036250">
    <property type="entry name" value="AcylCo_DH-like_C"/>
</dbReference>
<dbReference type="SUPFAM" id="SSF56645">
    <property type="entry name" value="Acyl-CoA dehydrogenase NM domain-like"/>
    <property type="match status" value="1"/>
</dbReference>